<evidence type="ECO:0000256" key="1">
    <source>
        <dbReference type="SAM" id="Phobius"/>
    </source>
</evidence>
<feature type="transmembrane region" description="Helical" evidence="1">
    <location>
        <begin position="12"/>
        <end position="29"/>
    </location>
</feature>
<dbReference type="EMBL" id="JAGFBF010000005">
    <property type="protein sequence ID" value="MBO2990340.1"/>
    <property type="molecule type" value="Genomic_DNA"/>
</dbReference>
<protein>
    <submittedName>
        <fullName evidence="2">Uncharacterized protein</fullName>
    </submittedName>
</protein>
<dbReference type="AlphaFoldDB" id="A0A939QGB9"/>
<comment type="caution">
    <text evidence="2">The sequence shown here is derived from an EMBL/GenBank/DDBJ whole genome shotgun (WGS) entry which is preliminary data.</text>
</comment>
<evidence type="ECO:0000313" key="3">
    <source>
        <dbReference type="Proteomes" id="UP000668403"/>
    </source>
</evidence>
<keyword evidence="1" id="KW-0472">Membrane</keyword>
<feature type="transmembrane region" description="Helical" evidence="1">
    <location>
        <begin position="61"/>
        <end position="87"/>
    </location>
</feature>
<accession>A0A939QGB9</accession>
<proteinExistence type="predicted"/>
<keyword evidence="3" id="KW-1185">Reference proteome</keyword>
<keyword evidence="1" id="KW-0812">Transmembrane</keyword>
<reference evidence="2" key="1">
    <citation type="submission" date="2021-03" db="EMBL/GenBank/DDBJ databases">
        <title>Leucobacter chromiisoli sp. nov., isolated from chromium-containing soil of chemical plant.</title>
        <authorList>
            <person name="Xu Z."/>
        </authorList>
    </citation>
    <scope>NUCLEOTIDE SEQUENCE</scope>
    <source>
        <strain evidence="2">K 70/01</strain>
    </source>
</reference>
<name>A0A939QGB9_9MICO</name>
<organism evidence="2 3">
    <name type="scientific">Leucobacter tardus</name>
    <dbReference type="NCBI Taxonomy" id="501483"/>
    <lineage>
        <taxon>Bacteria</taxon>
        <taxon>Bacillati</taxon>
        <taxon>Actinomycetota</taxon>
        <taxon>Actinomycetes</taxon>
        <taxon>Micrococcales</taxon>
        <taxon>Microbacteriaceae</taxon>
        <taxon>Leucobacter</taxon>
    </lineage>
</organism>
<dbReference type="RefSeq" id="WP_208239251.1">
    <property type="nucleotide sequence ID" value="NZ_BAAAQU010000002.1"/>
</dbReference>
<gene>
    <name evidence="2" type="ORF">J4H85_10090</name>
</gene>
<evidence type="ECO:0000313" key="2">
    <source>
        <dbReference type="EMBL" id="MBO2990340.1"/>
    </source>
</evidence>
<sequence>MTEHPGQHRARHISALALGLCAVVVLFLLPGGVVTYAVMVGIALIALVFGQRAVRHRGPLLWAAILGLVLASLGLITNVSFLVVRAIRVFSG</sequence>
<keyword evidence="1" id="KW-1133">Transmembrane helix</keyword>
<dbReference type="Proteomes" id="UP000668403">
    <property type="component" value="Unassembled WGS sequence"/>
</dbReference>